<name>A0A371GU06_MUCPR</name>
<evidence type="ECO:0000313" key="4">
    <source>
        <dbReference type="Proteomes" id="UP000257109"/>
    </source>
</evidence>
<dbReference type="OrthoDB" id="1427999at2759"/>
<evidence type="ECO:0000313" key="3">
    <source>
        <dbReference type="EMBL" id="RDX94024.1"/>
    </source>
</evidence>
<protein>
    <recommendedName>
        <fullName evidence="2">DUF659 domain-containing protein</fullName>
    </recommendedName>
</protein>
<dbReference type="Proteomes" id="UP000257109">
    <property type="component" value="Unassembled WGS sequence"/>
</dbReference>
<feature type="non-terminal residue" evidence="3">
    <location>
        <position position="1"/>
    </location>
</feature>
<evidence type="ECO:0000259" key="2">
    <source>
        <dbReference type="Pfam" id="PF04937"/>
    </source>
</evidence>
<feature type="domain" description="DUF659" evidence="2">
    <location>
        <begin position="122"/>
        <end position="208"/>
    </location>
</feature>
<keyword evidence="4" id="KW-1185">Reference proteome</keyword>
<gene>
    <name evidence="3" type="ORF">CR513_23647</name>
</gene>
<reference evidence="3" key="1">
    <citation type="submission" date="2018-05" db="EMBL/GenBank/DDBJ databases">
        <title>Draft genome of Mucuna pruriens seed.</title>
        <authorList>
            <person name="Nnadi N.E."/>
            <person name="Vos R."/>
            <person name="Hasami M.H."/>
            <person name="Devisetty U.K."/>
            <person name="Aguiy J.C."/>
        </authorList>
    </citation>
    <scope>NUCLEOTIDE SEQUENCE [LARGE SCALE GENOMIC DNA]</scope>
    <source>
        <strain evidence="3">JCA_2017</strain>
    </source>
</reference>
<dbReference type="AlphaFoldDB" id="A0A371GU06"/>
<dbReference type="PANTHER" id="PTHR32166">
    <property type="entry name" value="OSJNBA0013A04.12 PROTEIN"/>
    <property type="match status" value="1"/>
</dbReference>
<dbReference type="STRING" id="157652.A0A371GU06"/>
<organism evidence="3 4">
    <name type="scientific">Mucuna pruriens</name>
    <name type="common">Velvet bean</name>
    <name type="synonym">Dolichos pruriens</name>
    <dbReference type="NCBI Taxonomy" id="157652"/>
    <lineage>
        <taxon>Eukaryota</taxon>
        <taxon>Viridiplantae</taxon>
        <taxon>Streptophyta</taxon>
        <taxon>Embryophyta</taxon>
        <taxon>Tracheophyta</taxon>
        <taxon>Spermatophyta</taxon>
        <taxon>Magnoliopsida</taxon>
        <taxon>eudicotyledons</taxon>
        <taxon>Gunneridae</taxon>
        <taxon>Pentapetalae</taxon>
        <taxon>rosids</taxon>
        <taxon>fabids</taxon>
        <taxon>Fabales</taxon>
        <taxon>Fabaceae</taxon>
        <taxon>Papilionoideae</taxon>
        <taxon>50 kb inversion clade</taxon>
        <taxon>NPAAA clade</taxon>
        <taxon>indigoferoid/millettioid clade</taxon>
        <taxon>Phaseoleae</taxon>
        <taxon>Mucuna</taxon>
    </lineage>
</organism>
<dbReference type="Pfam" id="PF04937">
    <property type="entry name" value="DUF659"/>
    <property type="match status" value="1"/>
</dbReference>
<feature type="region of interest" description="Disordered" evidence="1">
    <location>
        <begin position="1"/>
        <end position="46"/>
    </location>
</feature>
<feature type="compositionally biased region" description="Low complexity" evidence="1">
    <location>
        <begin position="27"/>
        <end position="39"/>
    </location>
</feature>
<comment type="caution">
    <text evidence="3">The sequence shown here is derived from an EMBL/GenBank/DDBJ whole genome shotgun (WGS) entry which is preliminary data.</text>
</comment>
<proteinExistence type="predicted"/>
<dbReference type="EMBL" id="QJKJ01004472">
    <property type="protein sequence ID" value="RDX94024.1"/>
    <property type="molecule type" value="Genomic_DNA"/>
</dbReference>
<dbReference type="PANTHER" id="PTHR32166:SF74">
    <property type="entry name" value="OS05G0256350 PROTEIN"/>
    <property type="match status" value="1"/>
</dbReference>
<dbReference type="InterPro" id="IPR007021">
    <property type="entry name" value="DUF659"/>
</dbReference>
<evidence type="ECO:0000256" key="1">
    <source>
        <dbReference type="SAM" id="MobiDB-lite"/>
    </source>
</evidence>
<accession>A0A371GU06</accession>
<sequence length="210" mass="24393">MYMEGVQEDEDEEDKVQEIVGLKSGKRPTSSSTKVSSATTKRKNTNVKGPLDLHFFKKPKEIIQLGKNNINDACRKEARARTIQYIARFFFRNEISFNVTRSNSFKLMIKAFGNYDSHLKPPSYHELRVSLLQKDLLKSHEEEQMKYGYSIMSAGWIGRKKRMLIIFAINCALETMFVKSIDASEFMKTRDKVYKLLNSFVEEIRDKNAI</sequence>
<feature type="compositionally biased region" description="Acidic residues" evidence="1">
    <location>
        <begin position="1"/>
        <end position="15"/>
    </location>
</feature>